<sequence>MTTLLKNKSSFLPPINGTNKSSQYEKRLNYLGEQKEQKSPDFFKDTRVNSCSYIKVKVNVPQAVPYYTLANQSYADKITKSTYINSLNSDVYKIRQFQHAGMKNKLLEPYSMNSYRNRLPIKDVDLQFQNATQIELGNRYQNVSRRFISQSKNTYGNFGKFDPVSNPGINSRCTKWHHYLQSK</sequence>
<keyword evidence="3" id="KW-1185">Reference proteome</keyword>
<evidence type="ECO:0000313" key="2">
    <source>
        <dbReference type="EMBL" id="EGR32815.1"/>
    </source>
</evidence>
<evidence type="ECO:0000313" key="3">
    <source>
        <dbReference type="Proteomes" id="UP000008983"/>
    </source>
</evidence>
<dbReference type="OrthoDB" id="283343at2759"/>
<dbReference type="Proteomes" id="UP000008983">
    <property type="component" value="Unassembled WGS sequence"/>
</dbReference>
<gene>
    <name evidence="2" type="ORF">IMG5_069880</name>
</gene>
<dbReference type="RefSeq" id="XP_004036801.1">
    <property type="nucleotide sequence ID" value="XM_004036753.1"/>
</dbReference>
<proteinExistence type="predicted"/>
<reference evidence="2 3" key="1">
    <citation type="submission" date="2011-07" db="EMBL/GenBank/DDBJ databases">
        <authorList>
            <person name="Coyne R."/>
            <person name="Brami D."/>
            <person name="Johnson J."/>
            <person name="Hostetler J."/>
            <person name="Hannick L."/>
            <person name="Clark T."/>
            <person name="Cassidy-Hanley D."/>
            <person name="Inman J."/>
        </authorList>
    </citation>
    <scope>NUCLEOTIDE SEQUENCE [LARGE SCALE GENOMIC DNA]</scope>
    <source>
        <strain evidence="2 3">G5</strain>
    </source>
</reference>
<dbReference type="eggNOG" id="ENOG502SSD5">
    <property type="taxonomic scope" value="Eukaryota"/>
</dbReference>
<feature type="region of interest" description="Disordered" evidence="1">
    <location>
        <begin position="1"/>
        <end position="20"/>
    </location>
</feature>
<dbReference type="AlphaFoldDB" id="G0QPN7"/>
<accession>G0QPN7</accession>
<evidence type="ECO:0000256" key="1">
    <source>
        <dbReference type="SAM" id="MobiDB-lite"/>
    </source>
</evidence>
<dbReference type="InParanoid" id="G0QPN7"/>
<protein>
    <submittedName>
        <fullName evidence="2">Uncharacterized protein</fullName>
    </submittedName>
</protein>
<dbReference type="EMBL" id="GL983571">
    <property type="protein sequence ID" value="EGR32815.1"/>
    <property type="molecule type" value="Genomic_DNA"/>
</dbReference>
<organism evidence="2 3">
    <name type="scientific">Ichthyophthirius multifiliis</name>
    <name type="common">White spot disease agent</name>
    <name type="synonym">Ich</name>
    <dbReference type="NCBI Taxonomy" id="5932"/>
    <lineage>
        <taxon>Eukaryota</taxon>
        <taxon>Sar</taxon>
        <taxon>Alveolata</taxon>
        <taxon>Ciliophora</taxon>
        <taxon>Intramacronucleata</taxon>
        <taxon>Oligohymenophorea</taxon>
        <taxon>Hymenostomatida</taxon>
        <taxon>Ophryoglenina</taxon>
        <taxon>Ichthyophthirius</taxon>
    </lineage>
</organism>
<name>G0QPN7_ICHMU</name>
<dbReference type="OMA" id="MPYKNAS"/>
<dbReference type="GeneID" id="14908979"/>